<keyword evidence="1" id="KW-0732">Signal</keyword>
<dbReference type="Pfam" id="PF12094">
    <property type="entry name" value="DUF3570"/>
    <property type="match status" value="1"/>
</dbReference>
<dbReference type="EMBL" id="JACOGA010000013">
    <property type="protein sequence ID" value="MBC3874818.1"/>
    <property type="molecule type" value="Genomic_DNA"/>
</dbReference>
<dbReference type="Proteomes" id="UP000624279">
    <property type="component" value="Unassembled WGS sequence"/>
</dbReference>
<dbReference type="InterPro" id="IPR021953">
    <property type="entry name" value="DUF3570"/>
</dbReference>
<feature type="chain" id="PRO_5046696937" evidence="1">
    <location>
        <begin position="33"/>
        <end position="377"/>
    </location>
</feature>
<protein>
    <submittedName>
        <fullName evidence="2">DUF3570 domain-containing protein</fullName>
    </submittedName>
</protein>
<gene>
    <name evidence="2" type="ORF">H8K55_14595</name>
</gene>
<proteinExistence type="predicted"/>
<sequence>MPHTSSTPPHDTVATALLTAALSLFACDVALADEPPERGVIALKYLDYFDYQTSADRIRVKATALKLISPIAGEWALGSSVVTDGISGASPVYHSAGLKKMRDRRNAADVDLTRYFENSSVSVAANYSHEADYESRGLSLQTTYSSADRNTVFSAALGASNDEINPVNHIVRQEKKMLRDVLFSVSQVLSTDDIVQFNVGFSHGTGYFSDPYKVFDQRPRERNNHTLTVRWNHHLESLSGSMRLSYRYYADNWNIKAHTLSAEYGQPLTQGWTITPMLRLYSQTAAEFYVDAGPEDYPFPPNPPAKARYFSEDHRVSAFGAFTYGVKVSKQINQDWAVDVKLEQYKQAASLKWFGAGSAGLQSFYARSLQVGVSRQF</sequence>
<evidence type="ECO:0000256" key="1">
    <source>
        <dbReference type="SAM" id="SignalP"/>
    </source>
</evidence>
<name>A0ABR6YE68_9BURK</name>
<evidence type="ECO:0000313" key="3">
    <source>
        <dbReference type="Proteomes" id="UP000624279"/>
    </source>
</evidence>
<feature type="signal peptide" evidence="1">
    <location>
        <begin position="1"/>
        <end position="32"/>
    </location>
</feature>
<accession>A0ABR6YE68</accession>
<organism evidence="2 3">
    <name type="scientific">Undibacterium flavidum</name>
    <dbReference type="NCBI Taxonomy" id="2762297"/>
    <lineage>
        <taxon>Bacteria</taxon>
        <taxon>Pseudomonadati</taxon>
        <taxon>Pseudomonadota</taxon>
        <taxon>Betaproteobacteria</taxon>
        <taxon>Burkholderiales</taxon>
        <taxon>Oxalobacteraceae</taxon>
        <taxon>Undibacterium</taxon>
    </lineage>
</organism>
<comment type="caution">
    <text evidence="2">The sequence shown here is derived from an EMBL/GenBank/DDBJ whole genome shotgun (WGS) entry which is preliminary data.</text>
</comment>
<reference evidence="2 3" key="1">
    <citation type="submission" date="2020-08" db="EMBL/GenBank/DDBJ databases">
        <title>Novel species isolated from subtropical streams in China.</title>
        <authorList>
            <person name="Lu H."/>
        </authorList>
    </citation>
    <scope>NUCLEOTIDE SEQUENCE [LARGE SCALE GENOMIC DNA]</scope>
    <source>
        <strain evidence="2 3">LX15W</strain>
    </source>
</reference>
<keyword evidence="3" id="KW-1185">Reference proteome</keyword>
<evidence type="ECO:0000313" key="2">
    <source>
        <dbReference type="EMBL" id="MBC3874818.1"/>
    </source>
</evidence>